<dbReference type="PROSITE" id="PS01321">
    <property type="entry name" value="RUVC"/>
    <property type="match status" value="1"/>
</dbReference>
<feature type="active site" evidence="13">
    <location>
        <position position="4"/>
    </location>
</feature>
<feature type="compositionally biased region" description="Low complexity" evidence="15">
    <location>
        <begin position="172"/>
        <end position="181"/>
    </location>
</feature>
<evidence type="ECO:0000256" key="9">
    <source>
        <dbReference type="ARBA" id="ARBA00023125"/>
    </source>
</evidence>
<evidence type="ECO:0000256" key="5">
    <source>
        <dbReference type="ARBA" id="ARBA00022759"/>
    </source>
</evidence>
<dbReference type="PANTHER" id="PTHR30194:SF3">
    <property type="entry name" value="CROSSOVER JUNCTION ENDODEOXYRIBONUCLEASE RUVC"/>
    <property type="match status" value="1"/>
</dbReference>
<reference evidence="16" key="1">
    <citation type="journal article" date="2021" name="PeerJ">
        <title>Extensive microbial diversity within the chicken gut microbiome revealed by metagenomics and culture.</title>
        <authorList>
            <person name="Gilroy R."/>
            <person name="Ravi A."/>
            <person name="Getino M."/>
            <person name="Pursley I."/>
            <person name="Horton D.L."/>
            <person name="Alikhan N.F."/>
            <person name="Baker D."/>
            <person name="Gharbi K."/>
            <person name="Hall N."/>
            <person name="Watson M."/>
            <person name="Adriaenssens E.M."/>
            <person name="Foster-Nyarko E."/>
            <person name="Jarju S."/>
            <person name="Secka A."/>
            <person name="Antonio M."/>
            <person name="Oren A."/>
            <person name="Chaudhuri R.R."/>
            <person name="La Ragione R."/>
            <person name="Hildebrand F."/>
            <person name="Pallen M.J."/>
        </authorList>
    </citation>
    <scope>NUCLEOTIDE SEQUENCE</scope>
    <source>
        <strain evidence="16">CHK169-11906</strain>
    </source>
</reference>
<feature type="binding site" evidence="13">
    <location>
        <position position="4"/>
    </location>
    <ligand>
        <name>Mg(2+)</name>
        <dbReference type="ChEBI" id="CHEBI:18420"/>
        <label>1</label>
    </ligand>
</feature>
<evidence type="ECO:0000256" key="10">
    <source>
        <dbReference type="ARBA" id="ARBA00023172"/>
    </source>
</evidence>
<proteinExistence type="inferred from homology"/>
<organism evidence="16 17">
    <name type="scientific">Candidatus Alistipes avicola</name>
    <dbReference type="NCBI Taxonomy" id="2838432"/>
    <lineage>
        <taxon>Bacteria</taxon>
        <taxon>Pseudomonadati</taxon>
        <taxon>Bacteroidota</taxon>
        <taxon>Bacteroidia</taxon>
        <taxon>Bacteroidales</taxon>
        <taxon>Rikenellaceae</taxon>
        <taxon>Alistipes</taxon>
    </lineage>
</organism>
<evidence type="ECO:0000256" key="4">
    <source>
        <dbReference type="ARBA" id="ARBA00022723"/>
    </source>
</evidence>
<keyword evidence="6 13" id="KW-0227">DNA damage</keyword>
<dbReference type="InterPro" id="IPR036397">
    <property type="entry name" value="RNaseH_sf"/>
</dbReference>
<dbReference type="CDD" id="cd16962">
    <property type="entry name" value="RuvC"/>
    <property type="match status" value="1"/>
</dbReference>
<accession>A0A9D2IAT4</accession>
<keyword evidence="9 13" id="KW-0238">DNA-binding</keyword>
<comment type="cofactor">
    <cofactor evidence="13">
        <name>Mg(2+)</name>
        <dbReference type="ChEBI" id="CHEBI:18420"/>
    </cofactor>
    <text evidence="13">Binds 2 Mg(2+) ion per subunit.</text>
</comment>
<keyword evidence="8 13" id="KW-0460">Magnesium</keyword>
<keyword evidence="5 13" id="KW-0255">Endonuclease</keyword>
<dbReference type="NCBIfam" id="TIGR00228">
    <property type="entry name" value="ruvC"/>
    <property type="match status" value="1"/>
</dbReference>
<dbReference type="Proteomes" id="UP000824259">
    <property type="component" value="Unassembled WGS sequence"/>
</dbReference>
<evidence type="ECO:0000256" key="12">
    <source>
        <dbReference type="ARBA" id="ARBA00029354"/>
    </source>
</evidence>
<keyword evidence="2 13" id="KW-0963">Cytoplasm</keyword>
<comment type="caution">
    <text evidence="16">The sequence shown here is derived from an EMBL/GenBank/DDBJ whole genome shotgun (WGS) entry which is preliminary data.</text>
</comment>
<evidence type="ECO:0000256" key="7">
    <source>
        <dbReference type="ARBA" id="ARBA00022801"/>
    </source>
</evidence>
<evidence type="ECO:0000256" key="3">
    <source>
        <dbReference type="ARBA" id="ARBA00022722"/>
    </source>
</evidence>
<dbReference type="GO" id="GO:0006310">
    <property type="term" value="P:DNA recombination"/>
    <property type="evidence" value="ECO:0007669"/>
    <property type="project" value="UniProtKB-UniRule"/>
</dbReference>
<dbReference type="AlphaFoldDB" id="A0A9D2IAT4"/>
<protein>
    <recommendedName>
        <fullName evidence="13 14">Crossover junction endodeoxyribonuclease RuvC</fullName>
        <ecNumber evidence="13 14">3.1.21.10</ecNumber>
    </recommendedName>
    <alternativeName>
        <fullName evidence="13">Holliday junction nuclease RuvC</fullName>
    </alternativeName>
    <alternativeName>
        <fullName evidence="13">Holliday junction resolvase RuvC</fullName>
    </alternativeName>
</protein>
<keyword evidence="11 13" id="KW-0234">DNA repair</keyword>
<dbReference type="InterPro" id="IPR012337">
    <property type="entry name" value="RNaseH-like_sf"/>
</dbReference>
<evidence type="ECO:0000256" key="2">
    <source>
        <dbReference type="ARBA" id="ARBA00022490"/>
    </source>
</evidence>
<evidence type="ECO:0000256" key="8">
    <source>
        <dbReference type="ARBA" id="ARBA00022842"/>
    </source>
</evidence>
<dbReference type="EMBL" id="DWYR01000001">
    <property type="protein sequence ID" value="HJA98009.1"/>
    <property type="molecule type" value="Genomic_DNA"/>
</dbReference>
<feature type="active site" evidence="13">
    <location>
        <position position="136"/>
    </location>
</feature>
<feature type="binding site" evidence="13">
    <location>
        <position position="136"/>
    </location>
    <ligand>
        <name>Mg(2+)</name>
        <dbReference type="ChEBI" id="CHEBI:18420"/>
        <label>1</label>
    </ligand>
</feature>
<dbReference type="PANTHER" id="PTHR30194">
    <property type="entry name" value="CROSSOVER JUNCTION ENDODEOXYRIBONUCLEASE RUVC"/>
    <property type="match status" value="1"/>
</dbReference>
<evidence type="ECO:0000256" key="14">
    <source>
        <dbReference type="NCBIfam" id="TIGR00228"/>
    </source>
</evidence>
<dbReference type="SUPFAM" id="SSF53098">
    <property type="entry name" value="Ribonuclease H-like"/>
    <property type="match status" value="1"/>
</dbReference>
<dbReference type="GO" id="GO:0008821">
    <property type="term" value="F:crossover junction DNA endonuclease activity"/>
    <property type="evidence" value="ECO:0007669"/>
    <property type="project" value="UniProtKB-UniRule"/>
</dbReference>
<feature type="region of interest" description="Disordered" evidence="15">
    <location>
        <begin position="169"/>
        <end position="215"/>
    </location>
</feature>
<feature type="compositionally biased region" description="Basic and acidic residues" evidence="15">
    <location>
        <begin position="184"/>
        <end position="201"/>
    </location>
</feature>
<keyword evidence="7 13" id="KW-0378">Hydrolase</keyword>
<feature type="active site" evidence="13">
    <location>
        <position position="64"/>
    </location>
</feature>
<reference evidence="16" key="2">
    <citation type="submission" date="2021-04" db="EMBL/GenBank/DDBJ databases">
        <authorList>
            <person name="Gilroy R."/>
        </authorList>
    </citation>
    <scope>NUCLEOTIDE SEQUENCE</scope>
    <source>
        <strain evidence="16">CHK169-11906</strain>
    </source>
</reference>
<dbReference type="GO" id="GO:0000287">
    <property type="term" value="F:magnesium ion binding"/>
    <property type="evidence" value="ECO:0007669"/>
    <property type="project" value="UniProtKB-UniRule"/>
</dbReference>
<comment type="subunit">
    <text evidence="13">Homodimer which binds Holliday junction (HJ) DNA. The HJ becomes 2-fold symmetrical on binding to RuvC with unstacked arms; it has a different conformation from HJ DNA in complex with RuvA. In the full resolvosome a probable DNA-RuvA(4)-RuvB(12)-RuvC(2) complex forms which resolves the HJ.</text>
</comment>
<comment type="similarity">
    <text evidence="1 13">Belongs to the RuvC family.</text>
</comment>
<feature type="binding site" evidence="13">
    <location>
        <position position="64"/>
    </location>
    <ligand>
        <name>Mg(2+)</name>
        <dbReference type="ChEBI" id="CHEBI:18420"/>
        <label>2</label>
    </ligand>
</feature>
<evidence type="ECO:0000256" key="6">
    <source>
        <dbReference type="ARBA" id="ARBA00022763"/>
    </source>
</evidence>
<comment type="catalytic activity">
    <reaction evidence="12 13">
        <text>Endonucleolytic cleavage at a junction such as a reciprocal single-stranded crossover between two homologous DNA duplexes (Holliday junction).</text>
        <dbReference type="EC" id="3.1.21.10"/>
    </reaction>
</comment>
<dbReference type="GO" id="GO:0006281">
    <property type="term" value="P:DNA repair"/>
    <property type="evidence" value="ECO:0007669"/>
    <property type="project" value="UniProtKB-UniRule"/>
</dbReference>
<dbReference type="FunFam" id="3.30.420.10:FF:000002">
    <property type="entry name" value="Crossover junction endodeoxyribonuclease RuvC"/>
    <property type="match status" value="1"/>
</dbReference>
<dbReference type="HAMAP" id="MF_00034">
    <property type="entry name" value="RuvC"/>
    <property type="match status" value="1"/>
</dbReference>
<dbReference type="PRINTS" id="PR00696">
    <property type="entry name" value="RSOLVASERUVC"/>
</dbReference>
<dbReference type="Pfam" id="PF02075">
    <property type="entry name" value="RuvC"/>
    <property type="match status" value="1"/>
</dbReference>
<comment type="function">
    <text evidence="13">The RuvA-RuvB-RuvC complex processes Holliday junction (HJ) DNA during genetic recombination and DNA repair. Endonuclease that resolves HJ intermediates. Cleaves cruciform DNA by making single-stranded nicks across the HJ at symmetrical positions within the homologous arms, yielding a 5'-phosphate and a 3'-hydroxyl group; requires a central core of homology in the junction. The consensus cleavage sequence is 5'-(A/T)TT(C/G)-3'. Cleavage occurs on the 3'-side of the TT dinucleotide at the point of strand exchange. HJ branch migration catalyzed by RuvA-RuvB allows RuvC to scan DNA until it finds its consensus sequence, where it cleaves and resolves the cruciform DNA.</text>
</comment>
<dbReference type="GO" id="GO:0048476">
    <property type="term" value="C:Holliday junction resolvase complex"/>
    <property type="evidence" value="ECO:0007669"/>
    <property type="project" value="UniProtKB-UniRule"/>
</dbReference>
<dbReference type="Gene3D" id="3.30.420.10">
    <property type="entry name" value="Ribonuclease H-like superfamily/Ribonuclease H"/>
    <property type="match status" value="1"/>
</dbReference>
<dbReference type="InterPro" id="IPR020563">
    <property type="entry name" value="X-over_junc_endoDNase_Mg_BS"/>
</dbReference>
<dbReference type="GO" id="GO:0003677">
    <property type="term" value="F:DNA binding"/>
    <property type="evidence" value="ECO:0007669"/>
    <property type="project" value="UniProtKB-KW"/>
</dbReference>
<gene>
    <name evidence="13 16" type="primary">ruvC</name>
    <name evidence="16" type="ORF">H9779_00170</name>
</gene>
<evidence type="ECO:0000256" key="1">
    <source>
        <dbReference type="ARBA" id="ARBA00009518"/>
    </source>
</evidence>
<comment type="subcellular location">
    <subcellularLocation>
        <location evidence="13">Cytoplasm</location>
    </subcellularLocation>
</comment>
<evidence type="ECO:0000313" key="16">
    <source>
        <dbReference type="EMBL" id="HJA98009.1"/>
    </source>
</evidence>
<evidence type="ECO:0000256" key="11">
    <source>
        <dbReference type="ARBA" id="ARBA00023204"/>
    </source>
</evidence>
<name>A0A9D2IAT4_9BACT</name>
<evidence type="ECO:0000256" key="13">
    <source>
        <dbReference type="HAMAP-Rule" id="MF_00034"/>
    </source>
</evidence>
<dbReference type="EC" id="3.1.21.10" evidence="13 14"/>
<dbReference type="InterPro" id="IPR002176">
    <property type="entry name" value="X-over_junc_endoDNase_RuvC"/>
</dbReference>
<sequence length="215" mass="23892">MGIDPGTNYMGYGVLEVDGRKVSAVVLGDIDLHRFTDPYVKLRYIFERVSALIDEYRPKEVALESPFFGENVQSMLKLGRAQGVAMAAALSRNLAVFEYAPTRIKQSITGKGSADKEQVAALIGNLLKVDRPKRLDATDGMAVALCHYFTSCNPLNSLWGEERIKGLGGGRKAASAKGSSSWEKFLRENPQREIQPKRQNERNNQSDNLLKTRSR</sequence>
<evidence type="ECO:0000313" key="17">
    <source>
        <dbReference type="Proteomes" id="UP000824259"/>
    </source>
</evidence>
<dbReference type="GO" id="GO:0005737">
    <property type="term" value="C:cytoplasm"/>
    <property type="evidence" value="ECO:0007669"/>
    <property type="project" value="UniProtKB-SubCell"/>
</dbReference>
<feature type="compositionally biased region" description="Polar residues" evidence="15">
    <location>
        <begin position="202"/>
        <end position="215"/>
    </location>
</feature>
<evidence type="ECO:0000256" key="15">
    <source>
        <dbReference type="SAM" id="MobiDB-lite"/>
    </source>
</evidence>
<keyword evidence="10 13" id="KW-0233">DNA recombination</keyword>
<keyword evidence="4 13" id="KW-0479">Metal-binding</keyword>
<keyword evidence="3 13" id="KW-0540">Nuclease</keyword>